<dbReference type="AlphaFoldDB" id="A0A830BUB1"/>
<sequence>MTNSHSLFSIKKRKRILNDNNELLVDFKDVKRFDNFKIQVHGLTLDSEIPARLRRKYYELCKSQKNFLHKNLRKGLNSKLAARVIRVTTKIADAIRAAKLSTNTIQLEGYDKTLKEYEDLGMAVGFLRTRIDKLMGLSRDLQDVVKSLRNELSDAEDKYRVVKAEITGAAMLIKKIVDEICELEAKNEKPGVGFTDVAGAPW</sequence>
<gene>
    <name evidence="2" type="ORF">PHJA_000711800</name>
</gene>
<dbReference type="OrthoDB" id="1909330at2759"/>
<accession>A0A830BUB1</accession>
<reference evidence="2" key="1">
    <citation type="submission" date="2020-07" db="EMBL/GenBank/DDBJ databases">
        <title>Ethylene signaling mediates host invasion by parasitic plants.</title>
        <authorList>
            <person name="Yoshida S."/>
        </authorList>
    </citation>
    <scope>NUCLEOTIDE SEQUENCE</scope>
    <source>
        <strain evidence="2">Okayama</strain>
    </source>
</reference>
<comment type="caution">
    <text evidence="2">The sequence shown here is derived from an EMBL/GenBank/DDBJ whole genome shotgun (WGS) entry which is preliminary data.</text>
</comment>
<dbReference type="EMBL" id="BMAC01000110">
    <property type="protein sequence ID" value="GFP85681.1"/>
    <property type="molecule type" value="Genomic_DNA"/>
</dbReference>
<keyword evidence="3" id="KW-1185">Reference proteome</keyword>
<dbReference type="Proteomes" id="UP000653305">
    <property type="component" value="Unassembled WGS sequence"/>
</dbReference>
<keyword evidence="1" id="KW-0175">Coiled coil</keyword>
<evidence type="ECO:0000256" key="1">
    <source>
        <dbReference type="SAM" id="Coils"/>
    </source>
</evidence>
<organism evidence="2 3">
    <name type="scientific">Phtheirospermum japonicum</name>
    <dbReference type="NCBI Taxonomy" id="374723"/>
    <lineage>
        <taxon>Eukaryota</taxon>
        <taxon>Viridiplantae</taxon>
        <taxon>Streptophyta</taxon>
        <taxon>Embryophyta</taxon>
        <taxon>Tracheophyta</taxon>
        <taxon>Spermatophyta</taxon>
        <taxon>Magnoliopsida</taxon>
        <taxon>eudicotyledons</taxon>
        <taxon>Gunneridae</taxon>
        <taxon>Pentapetalae</taxon>
        <taxon>asterids</taxon>
        <taxon>lamiids</taxon>
        <taxon>Lamiales</taxon>
        <taxon>Orobanchaceae</taxon>
        <taxon>Orobanchaceae incertae sedis</taxon>
        <taxon>Phtheirospermum</taxon>
    </lineage>
</organism>
<evidence type="ECO:0000313" key="2">
    <source>
        <dbReference type="EMBL" id="GFP85681.1"/>
    </source>
</evidence>
<proteinExistence type="predicted"/>
<name>A0A830BUB1_9LAMI</name>
<protein>
    <submittedName>
        <fullName evidence="2">B3 domain-containing protein os01g0234100</fullName>
    </submittedName>
</protein>
<evidence type="ECO:0000313" key="3">
    <source>
        <dbReference type="Proteomes" id="UP000653305"/>
    </source>
</evidence>
<feature type="coiled-coil region" evidence="1">
    <location>
        <begin position="131"/>
        <end position="165"/>
    </location>
</feature>